<comment type="caution">
    <text evidence="10">The sequence shown here is derived from an EMBL/GenBank/DDBJ whole genome shotgun (WGS) entry which is preliminary data.</text>
</comment>
<dbReference type="PROSITE" id="PS00136">
    <property type="entry name" value="SUBTILASE_ASP"/>
    <property type="match status" value="1"/>
</dbReference>
<dbReference type="InterPro" id="IPR050131">
    <property type="entry name" value="Peptidase_S8_subtilisin-like"/>
</dbReference>
<dbReference type="AlphaFoldDB" id="A0A7W8H9E0"/>
<evidence type="ECO:0000256" key="3">
    <source>
        <dbReference type="ARBA" id="ARBA00022801"/>
    </source>
</evidence>
<dbReference type="InterPro" id="IPR017310">
    <property type="entry name" value="Pept_S8A_subtilisin_clostridia"/>
</dbReference>
<dbReference type="Gene3D" id="3.40.50.200">
    <property type="entry name" value="Peptidase S8/S53 domain"/>
    <property type="match status" value="1"/>
</dbReference>
<feature type="active site" description="Charge relay system" evidence="5 6">
    <location>
        <position position="496"/>
    </location>
</feature>
<dbReference type="InterPro" id="IPR015500">
    <property type="entry name" value="Peptidase_S8_subtilisin-rel"/>
</dbReference>
<keyword evidence="11" id="KW-1185">Reference proteome</keyword>
<dbReference type="PANTHER" id="PTHR43806">
    <property type="entry name" value="PEPTIDASE S8"/>
    <property type="match status" value="1"/>
</dbReference>
<dbReference type="PROSITE" id="PS51892">
    <property type="entry name" value="SUBTILASE"/>
    <property type="match status" value="1"/>
</dbReference>
<evidence type="ECO:0000313" key="11">
    <source>
        <dbReference type="Proteomes" id="UP000543642"/>
    </source>
</evidence>
<name>A0A7W8H9E0_9FIRM</name>
<feature type="active site" description="Charge relay system" evidence="5 6">
    <location>
        <position position="177"/>
    </location>
</feature>
<dbReference type="InterPro" id="IPR034045">
    <property type="entry name" value="Pep_S8_CspA-like"/>
</dbReference>
<dbReference type="GO" id="GO:0006508">
    <property type="term" value="P:proteolysis"/>
    <property type="evidence" value="ECO:0007669"/>
    <property type="project" value="UniProtKB-KW"/>
</dbReference>
<dbReference type="Pfam" id="PF00082">
    <property type="entry name" value="Peptidase_S8"/>
    <property type="match status" value="2"/>
</dbReference>
<dbReference type="RefSeq" id="WP_183772748.1">
    <property type="nucleotide sequence ID" value="NZ_JACHFW010000004.1"/>
</dbReference>
<dbReference type="GO" id="GO:0004252">
    <property type="term" value="F:serine-type endopeptidase activity"/>
    <property type="evidence" value="ECO:0007669"/>
    <property type="project" value="UniProtKB-UniRule"/>
</dbReference>
<dbReference type="PANTHER" id="PTHR43806:SF11">
    <property type="entry name" value="CEREVISIN-RELATED"/>
    <property type="match status" value="1"/>
</dbReference>
<evidence type="ECO:0000313" key="10">
    <source>
        <dbReference type="EMBL" id="MBB5264229.1"/>
    </source>
</evidence>
<evidence type="ECO:0000256" key="6">
    <source>
        <dbReference type="PROSITE-ProRule" id="PRU01240"/>
    </source>
</evidence>
<dbReference type="Proteomes" id="UP000543642">
    <property type="component" value="Unassembled WGS sequence"/>
</dbReference>
<keyword evidence="2 6" id="KW-0645">Protease</keyword>
<sequence length="565" mass="60447">MERTWELIVKYSGSLDTLKTLNIKIVYLLNHYAILTVPESVLDIVYDVPQIEYIEQPQRLFFADSQGDGASCISVIKNGPLGLTGRGVIIGLVDSGVDYTHPDFIREDQMTRILSLWDQTAEIPREAEREDVGEFLGPPAGYYRGVLYSAAVINEALRQTSAEERKWIVPSADDSGHGTAVLGIAGGNGRQGGRAYAGVATESEFIVVKLGNPQADGFPRTTELMEGINYILTEGVRLKRPVVINVSFGNNYGNHEGTSLLETYIDDASSTGKSLIVIGTGNEGAAGGHTFGQAVTGNISDVPLSVGEFQPGMILQLWKNFADVMDIELIAPSGRSSGVFQEKLGPLAFSLDSTGILLNYGQPSPYSMSQGIYIEFVPEGSYVAPGVWTVRLHPLKIVDGTYQMWLPGAALLNTGTRFLYPSPELTLTIPSTASRALSVGAYDPGITAMADFSGRGNTSRCAPVAGCLLKPDLVAPGVNITTTAAGGGYTYVTGTSFATPFVTGSAALLMEWGIIRENSPYLYGDFLKAALLAGAKPMPGYDRYPNGVTGYGRLCLADSLSRLQS</sequence>
<evidence type="ECO:0000256" key="5">
    <source>
        <dbReference type="PIRSR" id="PIRSR615500-1"/>
    </source>
</evidence>
<proteinExistence type="inferred from homology"/>
<reference evidence="10 11" key="1">
    <citation type="submission" date="2020-08" db="EMBL/GenBank/DDBJ databases">
        <title>Genomic Encyclopedia of Type Strains, Phase IV (KMG-IV): sequencing the most valuable type-strain genomes for metagenomic binning, comparative biology and taxonomic classification.</title>
        <authorList>
            <person name="Goeker M."/>
        </authorList>
    </citation>
    <scope>NUCLEOTIDE SEQUENCE [LARGE SCALE GENOMIC DNA]</scope>
    <source>
        <strain evidence="10 11">DSM 106146</strain>
    </source>
</reference>
<organism evidence="10 11">
    <name type="scientific">Catenibacillus scindens</name>
    <dbReference type="NCBI Taxonomy" id="673271"/>
    <lineage>
        <taxon>Bacteria</taxon>
        <taxon>Bacillati</taxon>
        <taxon>Bacillota</taxon>
        <taxon>Clostridia</taxon>
        <taxon>Lachnospirales</taxon>
        <taxon>Lachnospiraceae</taxon>
        <taxon>Catenibacillus</taxon>
    </lineage>
</organism>
<dbReference type="SUPFAM" id="SSF52743">
    <property type="entry name" value="Subtilisin-like"/>
    <property type="match status" value="1"/>
</dbReference>
<feature type="active site" description="Charge relay system" evidence="5 6">
    <location>
        <position position="94"/>
    </location>
</feature>
<dbReference type="EMBL" id="JACHFW010000004">
    <property type="protein sequence ID" value="MBB5264229.1"/>
    <property type="molecule type" value="Genomic_DNA"/>
</dbReference>
<comment type="similarity">
    <text evidence="1 6 7">Belongs to the peptidase S8 family.</text>
</comment>
<evidence type="ECO:0000259" key="8">
    <source>
        <dbReference type="Pfam" id="PF00082"/>
    </source>
</evidence>
<evidence type="ECO:0000259" key="9">
    <source>
        <dbReference type="Pfam" id="PF18425"/>
    </source>
</evidence>
<dbReference type="CDD" id="cd07478">
    <property type="entry name" value="Peptidases_S8_CspA-like"/>
    <property type="match status" value="1"/>
</dbReference>
<dbReference type="PRINTS" id="PR00723">
    <property type="entry name" value="SUBTILISIN"/>
</dbReference>
<dbReference type="InterPro" id="IPR023827">
    <property type="entry name" value="Peptidase_S8_Asp-AS"/>
</dbReference>
<feature type="domain" description="Csp protease B prodomain" evidence="9">
    <location>
        <begin position="2"/>
        <end position="58"/>
    </location>
</feature>
<dbReference type="InterPro" id="IPR023828">
    <property type="entry name" value="Peptidase_S8_Ser-AS"/>
</dbReference>
<evidence type="ECO:0000256" key="4">
    <source>
        <dbReference type="ARBA" id="ARBA00022825"/>
    </source>
</evidence>
<gene>
    <name evidence="10" type="ORF">HNP82_001340</name>
</gene>
<dbReference type="Gene3D" id="2.60.120.1290">
    <property type="match status" value="1"/>
</dbReference>
<dbReference type="InterPro" id="IPR036852">
    <property type="entry name" value="Peptidase_S8/S53_dom_sf"/>
</dbReference>
<evidence type="ECO:0000256" key="7">
    <source>
        <dbReference type="RuleBase" id="RU003355"/>
    </source>
</evidence>
<protein>
    <submittedName>
        <fullName evidence="10">Subtilisin family serine protease</fullName>
    </submittedName>
</protein>
<dbReference type="InterPro" id="IPR000209">
    <property type="entry name" value="Peptidase_S8/S53_dom"/>
</dbReference>
<dbReference type="InterPro" id="IPR041365">
    <property type="entry name" value="CspB_prodomain"/>
</dbReference>
<dbReference type="Gene3D" id="3.30.70.2980">
    <property type="match status" value="1"/>
</dbReference>
<keyword evidence="3 6" id="KW-0378">Hydrolase</keyword>
<feature type="domain" description="Peptidase S8/S53" evidence="8">
    <location>
        <begin position="425"/>
        <end position="511"/>
    </location>
</feature>
<evidence type="ECO:0000256" key="2">
    <source>
        <dbReference type="ARBA" id="ARBA00022670"/>
    </source>
</evidence>
<keyword evidence="4 6" id="KW-0720">Serine protease</keyword>
<dbReference type="Pfam" id="PF18425">
    <property type="entry name" value="CspB_prodomain"/>
    <property type="match status" value="1"/>
</dbReference>
<dbReference type="PIRSF" id="PIRSF037894">
    <property type="entry name" value="Subtilisin_rel_CspABC"/>
    <property type="match status" value="1"/>
</dbReference>
<evidence type="ECO:0000256" key="1">
    <source>
        <dbReference type="ARBA" id="ARBA00011073"/>
    </source>
</evidence>
<dbReference type="PROSITE" id="PS00138">
    <property type="entry name" value="SUBTILASE_SER"/>
    <property type="match status" value="1"/>
</dbReference>
<accession>A0A7W8H9E0</accession>
<feature type="domain" description="Peptidase S8/S53" evidence="8">
    <location>
        <begin position="85"/>
        <end position="286"/>
    </location>
</feature>